<reference evidence="6 9" key="3">
    <citation type="submission" date="2018-07" db="EMBL/GenBank/DDBJ databases">
        <title>Leeuwenhoekiella genomics.</title>
        <authorList>
            <person name="Tahon G."/>
            <person name="Willems A."/>
        </authorList>
    </citation>
    <scope>NUCLEOTIDE SEQUENCE [LARGE SCALE GENOMIC DNA]</scope>
    <source>
        <strain evidence="6 9">LMG 24856</strain>
    </source>
</reference>
<proteinExistence type="inferred from homology"/>
<dbReference type="SMART" id="SM00382">
    <property type="entry name" value="AAA"/>
    <property type="match status" value="1"/>
</dbReference>
<feature type="domain" description="ABC transporter" evidence="5">
    <location>
        <begin position="2"/>
        <end position="222"/>
    </location>
</feature>
<dbReference type="InterPro" id="IPR003439">
    <property type="entry name" value="ABC_transporter-like_ATP-bd"/>
</dbReference>
<protein>
    <submittedName>
        <fullName evidence="7">ABC-2 type transport system ATP-binding protein</fullName>
    </submittedName>
</protein>
<dbReference type="Proteomes" id="UP000184240">
    <property type="component" value="Unassembled WGS sequence"/>
</dbReference>
<dbReference type="AlphaFoldDB" id="A0A1M5ZJC0"/>
<name>A0A1M5ZJC0_9FLAO</name>
<evidence type="ECO:0000313" key="9">
    <source>
        <dbReference type="Proteomes" id="UP000290037"/>
    </source>
</evidence>
<evidence type="ECO:0000313" key="8">
    <source>
        <dbReference type="Proteomes" id="UP000184240"/>
    </source>
</evidence>
<dbReference type="Gene3D" id="3.40.50.300">
    <property type="entry name" value="P-loop containing nucleotide triphosphate hydrolases"/>
    <property type="match status" value="1"/>
</dbReference>
<evidence type="ECO:0000256" key="2">
    <source>
        <dbReference type="ARBA" id="ARBA00022448"/>
    </source>
</evidence>
<dbReference type="GO" id="GO:0005524">
    <property type="term" value="F:ATP binding"/>
    <property type="evidence" value="ECO:0007669"/>
    <property type="project" value="UniProtKB-KW"/>
</dbReference>
<sequence>MLNAIKLSKSYKSGKVLDAVSISLEPGKISGLLGRNGAGKTTLFKILCGLITPDDGAVQQDSKKAKPIGAVIEEPGLYTYLNAYENLKLFAQIQAAPADRTSLENYLTQVGLPLDRKDPVRNFSMGMKQRLGIAIALLNAPDILILDEPFSGLDPTGVASLIQLIKTLAQQNIAILVSSHLMAELQKSCDYLYVIDQGKIVNEGPTQTLLNALISVYTLTGTAIEKAQSLQPYVLHAETNTVTINCEHIPVSVVLRSTLEEGFEVHSCVPNISLEQLIIPLNA</sequence>
<dbReference type="EMBL" id="QOVN01000006">
    <property type="protein sequence ID" value="RXG27769.1"/>
    <property type="molecule type" value="Genomic_DNA"/>
</dbReference>
<reference evidence="8" key="1">
    <citation type="submission" date="2016-11" db="EMBL/GenBank/DDBJ databases">
        <authorList>
            <person name="Varghese N."/>
            <person name="Submissions S."/>
        </authorList>
    </citation>
    <scope>NUCLEOTIDE SEQUENCE [LARGE SCALE GENOMIC DNA]</scope>
    <source>
        <strain evidence="8">DSM 19859</strain>
    </source>
</reference>
<evidence type="ECO:0000313" key="7">
    <source>
        <dbReference type="EMBL" id="SHI24241.1"/>
    </source>
</evidence>
<keyword evidence="4 7" id="KW-0067">ATP-binding</keyword>
<gene>
    <name evidence="6" type="ORF">DSM01_2887</name>
    <name evidence="7" type="ORF">SAMN04487999_3134</name>
</gene>
<organism evidence="7 8">
    <name type="scientific">Leeuwenhoekiella palythoae</name>
    <dbReference type="NCBI Taxonomy" id="573501"/>
    <lineage>
        <taxon>Bacteria</taxon>
        <taxon>Pseudomonadati</taxon>
        <taxon>Bacteroidota</taxon>
        <taxon>Flavobacteriia</taxon>
        <taxon>Flavobacteriales</taxon>
        <taxon>Flavobacteriaceae</taxon>
        <taxon>Leeuwenhoekiella</taxon>
    </lineage>
</organism>
<dbReference type="OrthoDB" id="9801987at2"/>
<accession>A0A1M5ZJC0</accession>
<dbReference type="SUPFAM" id="SSF52540">
    <property type="entry name" value="P-loop containing nucleoside triphosphate hydrolases"/>
    <property type="match status" value="1"/>
</dbReference>
<comment type="similarity">
    <text evidence="1">Belongs to the ABC transporter superfamily.</text>
</comment>
<dbReference type="InterPro" id="IPR003593">
    <property type="entry name" value="AAA+_ATPase"/>
</dbReference>
<dbReference type="EMBL" id="FQXT01000006">
    <property type="protein sequence ID" value="SHI24241.1"/>
    <property type="molecule type" value="Genomic_DNA"/>
</dbReference>
<reference evidence="7" key="2">
    <citation type="submission" date="2016-11" db="EMBL/GenBank/DDBJ databases">
        <authorList>
            <person name="Jaros S."/>
            <person name="Januszkiewicz K."/>
            <person name="Wedrychowicz H."/>
        </authorList>
    </citation>
    <scope>NUCLEOTIDE SEQUENCE [LARGE SCALE GENOMIC DNA]</scope>
    <source>
        <strain evidence="7">DSM 19859</strain>
    </source>
</reference>
<evidence type="ECO:0000259" key="5">
    <source>
        <dbReference type="PROSITE" id="PS50893"/>
    </source>
</evidence>
<evidence type="ECO:0000256" key="3">
    <source>
        <dbReference type="ARBA" id="ARBA00022741"/>
    </source>
</evidence>
<keyword evidence="2" id="KW-0813">Transport</keyword>
<dbReference type="PANTHER" id="PTHR43335">
    <property type="entry name" value="ABC TRANSPORTER, ATP-BINDING PROTEIN"/>
    <property type="match status" value="1"/>
</dbReference>
<keyword evidence="9" id="KW-1185">Reference proteome</keyword>
<evidence type="ECO:0000256" key="4">
    <source>
        <dbReference type="ARBA" id="ARBA00022840"/>
    </source>
</evidence>
<dbReference type="Proteomes" id="UP000290037">
    <property type="component" value="Unassembled WGS sequence"/>
</dbReference>
<evidence type="ECO:0000313" key="6">
    <source>
        <dbReference type="EMBL" id="RXG27769.1"/>
    </source>
</evidence>
<keyword evidence="3" id="KW-0547">Nucleotide-binding</keyword>
<dbReference type="PANTHER" id="PTHR43335:SF4">
    <property type="entry name" value="ABC TRANSPORTER, ATP-BINDING PROTEIN"/>
    <property type="match status" value="1"/>
</dbReference>
<dbReference type="GO" id="GO:0016887">
    <property type="term" value="F:ATP hydrolysis activity"/>
    <property type="evidence" value="ECO:0007669"/>
    <property type="project" value="InterPro"/>
</dbReference>
<dbReference type="RefSeq" id="WP_072984651.1">
    <property type="nucleotide sequence ID" value="NZ_FQXT01000006.1"/>
</dbReference>
<dbReference type="Pfam" id="PF00005">
    <property type="entry name" value="ABC_tran"/>
    <property type="match status" value="1"/>
</dbReference>
<dbReference type="PROSITE" id="PS50893">
    <property type="entry name" value="ABC_TRANSPORTER_2"/>
    <property type="match status" value="1"/>
</dbReference>
<dbReference type="InterPro" id="IPR027417">
    <property type="entry name" value="P-loop_NTPase"/>
</dbReference>
<evidence type="ECO:0000256" key="1">
    <source>
        <dbReference type="ARBA" id="ARBA00005417"/>
    </source>
</evidence>
<dbReference type="STRING" id="573501.SAMN04487999_3134"/>